<dbReference type="SMART" id="SM00530">
    <property type="entry name" value="HTH_XRE"/>
    <property type="match status" value="1"/>
</dbReference>
<sequence length="298" mass="33088">MGSGVLAKNSDDSAISQRRQLGAAMRSFRKEADIDRDAAAELIEVTGPTLTRKESGQFKFKRQEVETLAAAYGVEHEELAMLIELAREARASTKRGEFPMFVPVKSRAYLELERNDAVEIMVVTLTLIPPFFQTEAYMRELWLRNGELLSAARIEELVKLRQARQQVVTKRDAPLIRAVIHEFALRLPVGGPAVMREQLLALAAACELPNVEIQVQPISSGAFPSMDSTFSLLRFPVGVSGDVVQVYGHAESFYRDRQSATEPYRVAWDRRRVAALDLQASKSLILDAAASFGPEVAP</sequence>
<dbReference type="InterPro" id="IPR010982">
    <property type="entry name" value="Lambda_DNA-bd_dom_sf"/>
</dbReference>
<dbReference type="Gene3D" id="1.10.260.40">
    <property type="entry name" value="lambda repressor-like DNA-binding domains"/>
    <property type="match status" value="1"/>
</dbReference>
<dbReference type="AlphaFoldDB" id="A0A2P8IFF2"/>
<dbReference type="EMBL" id="PYAX01000002">
    <property type="protein sequence ID" value="PSL57198.1"/>
    <property type="molecule type" value="Genomic_DNA"/>
</dbReference>
<dbReference type="Proteomes" id="UP000241118">
    <property type="component" value="Unassembled WGS sequence"/>
</dbReference>
<dbReference type="InterPro" id="IPR043917">
    <property type="entry name" value="DUF5753"/>
</dbReference>
<gene>
    <name evidence="2" type="ORF">B0I31_102176</name>
</gene>
<dbReference type="SUPFAM" id="SSF47413">
    <property type="entry name" value="lambda repressor-like DNA-binding domains"/>
    <property type="match status" value="1"/>
</dbReference>
<reference evidence="2 3" key="1">
    <citation type="submission" date="2018-03" db="EMBL/GenBank/DDBJ databases">
        <title>Genomic Encyclopedia of Type Strains, Phase III (KMG-III): the genomes of soil and plant-associated and newly described type strains.</title>
        <authorList>
            <person name="Whitman W."/>
        </authorList>
    </citation>
    <scope>NUCLEOTIDE SEQUENCE [LARGE SCALE GENOMIC DNA]</scope>
    <source>
        <strain evidence="2 3">CGMCC 4.7097</strain>
    </source>
</reference>
<organism evidence="2 3">
    <name type="scientific">Saccharothrix carnea</name>
    <dbReference type="NCBI Taxonomy" id="1280637"/>
    <lineage>
        <taxon>Bacteria</taxon>
        <taxon>Bacillati</taxon>
        <taxon>Actinomycetota</taxon>
        <taxon>Actinomycetes</taxon>
        <taxon>Pseudonocardiales</taxon>
        <taxon>Pseudonocardiaceae</taxon>
        <taxon>Saccharothrix</taxon>
    </lineage>
</organism>
<protein>
    <submittedName>
        <fullName evidence="2">Helix-turn-helix protein</fullName>
    </submittedName>
</protein>
<dbReference type="InterPro" id="IPR001387">
    <property type="entry name" value="Cro/C1-type_HTH"/>
</dbReference>
<evidence type="ECO:0000259" key="1">
    <source>
        <dbReference type="PROSITE" id="PS50943"/>
    </source>
</evidence>
<dbReference type="PROSITE" id="PS50943">
    <property type="entry name" value="HTH_CROC1"/>
    <property type="match status" value="1"/>
</dbReference>
<name>A0A2P8IFF2_SACCR</name>
<evidence type="ECO:0000313" key="2">
    <source>
        <dbReference type="EMBL" id="PSL57198.1"/>
    </source>
</evidence>
<proteinExistence type="predicted"/>
<dbReference type="CDD" id="cd00093">
    <property type="entry name" value="HTH_XRE"/>
    <property type="match status" value="1"/>
</dbReference>
<comment type="caution">
    <text evidence="2">The sequence shown here is derived from an EMBL/GenBank/DDBJ whole genome shotgun (WGS) entry which is preliminary data.</text>
</comment>
<feature type="domain" description="HTH cro/C1-type" evidence="1">
    <location>
        <begin position="25"/>
        <end position="79"/>
    </location>
</feature>
<dbReference type="Pfam" id="PF13560">
    <property type="entry name" value="HTH_31"/>
    <property type="match status" value="1"/>
</dbReference>
<accession>A0A2P8IFF2</accession>
<keyword evidence="3" id="KW-1185">Reference proteome</keyword>
<dbReference type="Pfam" id="PF19054">
    <property type="entry name" value="DUF5753"/>
    <property type="match status" value="1"/>
</dbReference>
<dbReference type="GO" id="GO:0003677">
    <property type="term" value="F:DNA binding"/>
    <property type="evidence" value="ECO:0007669"/>
    <property type="project" value="InterPro"/>
</dbReference>
<evidence type="ECO:0000313" key="3">
    <source>
        <dbReference type="Proteomes" id="UP000241118"/>
    </source>
</evidence>